<name>A0A556TWJ3_BAGYA</name>
<feature type="transmembrane region" description="Helical" evidence="12">
    <location>
        <begin position="296"/>
        <end position="318"/>
    </location>
</feature>
<evidence type="ECO:0000313" key="14">
    <source>
        <dbReference type="EMBL" id="TSK98431.1"/>
    </source>
</evidence>
<dbReference type="GO" id="GO:0019706">
    <property type="term" value="F:protein-cysteine S-palmitoyltransferase activity"/>
    <property type="evidence" value="ECO:0007669"/>
    <property type="project" value="UniProtKB-EC"/>
</dbReference>
<reference evidence="14 15" key="1">
    <citation type="journal article" date="2019" name="Genome Biol. Evol.">
        <title>Whole-Genome Sequencing of the Giant Devil Catfish, Bagarius yarrelli.</title>
        <authorList>
            <person name="Jiang W."/>
            <person name="Lv Y."/>
            <person name="Cheng L."/>
            <person name="Yang K."/>
            <person name="Chao B."/>
            <person name="Wang X."/>
            <person name="Li Y."/>
            <person name="Pan X."/>
            <person name="You X."/>
            <person name="Zhang Y."/>
            <person name="Yang J."/>
            <person name="Li J."/>
            <person name="Zhang X."/>
            <person name="Liu S."/>
            <person name="Sun C."/>
            <person name="Yang J."/>
            <person name="Shi Q."/>
        </authorList>
    </citation>
    <scope>NUCLEOTIDE SEQUENCE [LARGE SCALE GENOMIC DNA]</scope>
    <source>
        <strain evidence="14">JWS20170419001</strain>
        <tissue evidence="14">Muscle</tissue>
    </source>
</reference>
<evidence type="ECO:0000256" key="3">
    <source>
        <dbReference type="ARBA" id="ARBA00022679"/>
    </source>
</evidence>
<proteinExistence type="inferred from homology"/>
<keyword evidence="3 12" id="KW-0808">Transferase</keyword>
<evidence type="ECO:0000256" key="9">
    <source>
        <dbReference type="ARBA" id="ARBA00023288"/>
    </source>
</evidence>
<dbReference type="AlphaFoldDB" id="A0A556TWJ3"/>
<evidence type="ECO:0000256" key="1">
    <source>
        <dbReference type="ARBA" id="ARBA00004166"/>
    </source>
</evidence>
<dbReference type="Pfam" id="PF01529">
    <property type="entry name" value="DHHC"/>
    <property type="match status" value="1"/>
</dbReference>
<feature type="transmembrane region" description="Helical" evidence="12">
    <location>
        <begin position="132"/>
        <end position="150"/>
    </location>
</feature>
<evidence type="ECO:0000256" key="8">
    <source>
        <dbReference type="ARBA" id="ARBA00023139"/>
    </source>
</evidence>
<dbReference type="EC" id="2.3.1.225" evidence="12"/>
<dbReference type="InterPro" id="IPR001594">
    <property type="entry name" value="Palmitoyltrfase_DHHC"/>
</dbReference>
<evidence type="ECO:0000256" key="4">
    <source>
        <dbReference type="ARBA" id="ARBA00022692"/>
    </source>
</evidence>
<keyword evidence="9" id="KW-0449">Lipoprotein</keyword>
<evidence type="ECO:0000256" key="7">
    <source>
        <dbReference type="ARBA" id="ARBA00023136"/>
    </source>
</evidence>
<dbReference type="GO" id="GO:0005794">
    <property type="term" value="C:Golgi apparatus"/>
    <property type="evidence" value="ECO:0007669"/>
    <property type="project" value="UniProtKB-SubCell"/>
</dbReference>
<dbReference type="GO" id="GO:0006612">
    <property type="term" value="P:protein targeting to membrane"/>
    <property type="evidence" value="ECO:0007669"/>
    <property type="project" value="TreeGrafter"/>
</dbReference>
<accession>A0A556TWJ3</accession>
<comment type="caution">
    <text evidence="14">The sequence shown here is derived from an EMBL/GenBank/DDBJ whole genome shotgun (WGS) entry which is preliminary data.</text>
</comment>
<dbReference type="InterPro" id="IPR039859">
    <property type="entry name" value="PFA4/ZDH16/20/ERF2-like"/>
</dbReference>
<comment type="similarity">
    <text evidence="2 12">Belongs to the DHHC palmitoyltransferase family.</text>
</comment>
<feature type="transmembrane region" description="Helical" evidence="12">
    <location>
        <begin position="162"/>
        <end position="179"/>
    </location>
</feature>
<keyword evidence="10 12" id="KW-0012">Acyltransferase</keyword>
<evidence type="ECO:0000256" key="11">
    <source>
        <dbReference type="ARBA" id="ARBA00047790"/>
    </source>
</evidence>
<gene>
    <name evidence="14" type="ORF">Baya_5345</name>
</gene>
<evidence type="ECO:0000256" key="6">
    <source>
        <dbReference type="ARBA" id="ARBA00023034"/>
    </source>
</evidence>
<dbReference type="PANTHER" id="PTHR22883:SF475">
    <property type="entry name" value="PALMITOYLTRANSFERASE ZDHHC23"/>
    <property type="match status" value="1"/>
</dbReference>
<dbReference type="OrthoDB" id="430659at2759"/>
<protein>
    <recommendedName>
        <fullName evidence="12">Palmitoyltransferase</fullName>
        <ecNumber evidence="12">2.3.1.225</ecNumber>
    </recommendedName>
</protein>
<evidence type="ECO:0000256" key="5">
    <source>
        <dbReference type="ARBA" id="ARBA00022989"/>
    </source>
</evidence>
<comment type="subcellular location">
    <subcellularLocation>
        <location evidence="1">Golgi apparatus</location>
        <location evidence="1">trans-Golgi network membrane</location>
        <topology evidence="1">Multi-pass membrane protein</topology>
    </subcellularLocation>
</comment>
<dbReference type="EMBL" id="VCAZ01000024">
    <property type="protein sequence ID" value="TSK98431.1"/>
    <property type="molecule type" value="Genomic_DNA"/>
</dbReference>
<feature type="transmembrane region" description="Helical" evidence="12">
    <location>
        <begin position="104"/>
        <end position="123"/>
    </location>
</feature>
<keyword evidence="5 12" id="KW-1133">Transmembrane helix</keyword>
<comment type="catalytic activity">
    <reaction evidence="11">
        <text>L-cysteinyl-[protein] + hexadecanoyl-CoA = S-hexadecanoyl-L-cysteinyl-[protein] + CoA</text>
        <dbReference type="Rhea" id="RHEA:36683"/>
        <dbReference type="Rhea" id="RHEA-COMP:10131"/>
        <dbReference type="Rhea" id="RHEA-COMP:11032"/>
        <dbReference type="ChEBI" id="CHEBI:29950"/>
        <dbReference type="ChEBI" id="CHEBI:57287"/>
        <dbReference type="ChEBI" id="CHEBI:57379"/>
        <dbReference type="ChEBI" id="CHEBI:74151"/>
        <dbReference type="EC" id="2.3.1.225"/>
    </reaction>
    <physiologicalReaction direction="left-to-right" evidence="11">
        <dbReference type="Rhea" id="RHEA:36684"/>
    </physiologicalReaction>
</comment>
<evidence type="ECO:0000256" key="10">
    <source>
        <dbReference type="ARBA" id="ARBA00023315"/>
    </source>
</evidence>
<dbReference type="PANTHER" id="PTHR22883">
    <property type="entry name" value="ZINC FINGER DHHC DOMAIN CONTAINING PROTEIN"/>
    <property type="match status" value="1"/>
</dbReference>
<evidence type="ECO:0000256" key="2">
    <source>
        <dbReference type="ARBA" id="ARBA00008574"/>
    </source>
</evidence>
<sequence length="429" mass="47824">MMKKRTRKVAELDDPLCCCEYVNRHGGRSHMAACCCDCEDLDEACDRWMKREPQNPDSLSRMAATVTDRLRVPWISGAKKVDLSLIPPLFLLPVFLHIAALHYLLGIVVLAALPVMVLWYYYFTHRKKGRTLFFLSLALFSLFYMYYVFLTEVVPRGDVTNLQLGVITLGVALTLAALLHTKKGPGYVKPSPADTHSTVTYHSLPPDVDPAYHNGSQHQVVIASRAGPGEQGAEPRAVAGDVTENDSSKRNWCSFCKLVRPPRAGHCRICCTCVLRLDHHCVWINSCVGQANHCSFLLTLLFFLVTSLYGISLVLRSVCPTQSLLTALLYCPDVYGQFSSALCFTCAWYSSIVTGGLLHLLVLQLINISYNVTEREARVALREKTGRSLIWGLIIDTGVYSRGFRANWSEFLTMAANVDPKALKPTDLV</sequence>
<keyword evidence="15" id="KW-1185">Reference proteome</keyword>
<evidence type="ECO:0000256" key="12">
    <source>
        <dbReference type="RuleBase" id="RU079119"/>
    </source>
</evidence>
<dbReference type="PROSITE" id="PS50216">
    <property type="entry name" value="DHHC"/>
    <property type="match status" value="1"/>
</dbReference>
<organism evidence="14 15">
    <name type="scientific">Bagarius yarrelli</name>
    <name type="common">Goonch</name>
    <name type="synonym">Bagrus yarrelli</name>
    <dbReference type="NCBI Taxonomy" id="175774"/>
    <lineage>
        <taxon>Eukaryota</taxon>
        <taxon>Metazoa</taxon>
        <taxon>Chordata</taxon>
        <taxon>Craniata</taxon>
        <taxon>Vertebrata</taxon>
        <taxon>Euteleostomi</taxon>
        <taxon>Actinopterygii</taxon>
        <taxon>Neopterygii</taxon>
        <taxon>Teleostei</taxon>
        <taxon>Ostariophysi</taxon>
        <taxon>Siluriformes</taxon>
        <taxon>Sisoridae</taxon>
        <taxon>Sisorinae</taxon>
        <taxon>Bagarius</taxon>
    </lineage>
</organism>
<dbReference type="GO" id="GO:0005783">
    <property type="term" value="C:endoplasmic reticulum"/>
    <property type="evidence" value="ECO:0007669"/>
    <property type="project" value="TreeGrafter"/>
</dbReference>
<keyword evidence="4 12" id="KW-0812">Transmembrane</keyword>
<comment type="domain">
    <text evidence="12">The DHHC domain is required for palmitoyltransferase activity.</text>
</comment>
<evidence type="ECO:0000313" key="15">
    <source>
        <dbReference type="Proteomes" id="UP000319801"/>
    </source>
</evidence>
<evidence type="ECO:0000259" key="13">
    <source>
        <dbReference type="Pfam" id="PF01529"/>
    </source>
</evidence>
<keyword evidence="8" id="KW-0564">Palmitate</keyword>
<dbReference type="Proteomes" id="UP000319801">
    <property type="component" value="Unassembled WGS sequence"/>
</dbReference>
<keyword evidence="6" id="KW-0333">Golgi apparatus</keyword>
<keyword evidence="7 12" id="KW-0472">Membrane</keyword>
<feature type="transmembrane region" description="Helical" evidence="12">
    <location>
        <begin position="338"/>
        <end position="363"/>
    </location>
</feature>
<feature type="domain" description="Palmitoyltransferase DHHC" evidence="13">
    <location>
        <begin position="248"/>
        <end position="377"/>
    </location>
</feature>